<evidence type="ECO:0000313" key="3">
    <source>
        <dbReference type="Proteomes" id="UP000281904"/>
    </source>
</evidence>
<evidence type="ECO:0000313" key="4">
    <source>
        <dbReference type="Proteomes" id="UP000624159"/>
    </source>
</evidence>
<accession>A0A448SPN2</accession>
<dbReference type="RefSeq" id="WP_126532361.1">
    <property type="nucleotide sequence ID" value="NZ_JADULK010000002.1"/>
</dbReference>
<keyword evidence="4" id="KW-1185">Reference proteome</keyword>
<proteinExistence type="predicted"/>
<dbReference type="EMBL" id="JADULK010000002">
    <property type="protein sequence ID" value="MBH1929056.1"/>
    <property type="molecule type" value="Genomic_DNA"/>
</dbReference>
<reference evidence="2 3" key="1">
    <citation type="submission" date="2018-12" db="EMBL/GenBank/DDBJ databases">
        <authorList>
            <consortium name="Pathogen Informatics"/>
        </authorList>
    </citation>
    <scope>NUCLEOTIDE SEQUENCE [LARGE SCALE GENOMIC DNA]</scope>
    <source>
        <strain evidence="2 3">NCTC10036</strain>
    </source>
</reference>
<evidence type="ECO:0000313" key="1">
    <source>
        <dbReference type="EMBL" id="MBH1929056.1"/>
    </source>
</evidence>
<gene>
    <name evidence="1" type="ORF">I5U13_05165</name>
    <name evidence="2" type="ORF">NCTC10036_03723</name>
</gene>
<dbReference type="Proteomes" id="UP000624159">
    <property type="component" value="Unassembled WGS sequence"/>
</dbReference>
<sequence length="525" mass="56531">MGNIDAKSVTLTQGGTVQDAVKYITPEMFGAVGDGSADDSGSIIAAMNYAIKIGVNAVRGDGIYRIDKGIPCKSGVINNSSGALYRFGFNLSLNVVIVGDNFPALPEKWWDAQGAFYSDGKGSTENFNLSVSEFFGNFRATFFKVQGNGLSTSSISCDEMRGHIIGFKNYVDPVRQSGMNKIRGKNWQTGYIACLIGGTGNGGGNSECHNIDLTWCATHRFGGISLQDRSQYANINNGTYDYNGKYTSVLTLTDVVAENAYSIEFGYDITSGNKKSVALSSVMRGYENQWQLVVAEDSDITDGESKFSVGDVITAPGFSATVSGITVPSKKTTIYMDIIISNRTGDFSKVHVAADYVGGIFGHNLFTNDIWAPSSAQNIRNMSYRGLGIGGTASKLEMYSTQHNVRSPFAAVTDSDFQVNKNLTINGTSKLQGTTGNVLVPHNTAVWALSLNSGSNTPVSMWKIYVTSSDSNIYGEFTVANTSTFAKVIGENSGYVSLKTENHRIMLSQSSGSTRTLYYNAVRLM</sequence>
<organism evidence="2 3">
    <name type="scientific">Serratia rubidaea</name>
    <name type="common">Serratia marinorubra</name>
    <dbReference type="NCBI Taxonomy" id="61652"/>
    <lineage>
        <taxon>Bacteria</taxon>
        <taxon>Pseudomonadati</taxon>
        <taxon>Pseudomonadota</taxon>
        <taxon>Gammaproteobacteria</taxon>
        <taxon>Enterobacterales</taxon>
        <taxon>Yersiniaceae</taxon>
        <taxon>Serratia</taxon>
    </lineage>
</organism>
<reference evidence="1 4" key="2">
    <citation type="submission" date="2020-11" db="EMBL/GenBank/DDBJ databases">
        <title>Enhanced detection system for hospital associated transmission using whole genome sequencing surveillance.</title>
        <authorList>
            <person name="Harrison L.H."/>
            <person name="Van Tyne D."/>
            <person name="Marsh J.W."/>
            <person name="Griffith M.P."/>
            <person name="Snyder D.J."/>
            <person name="Cooper V.S."/>
            <person name="Mustapha M."/>
        </authorList>
    </citation>
    <scope>NUCLEOTIDE SEQUENCE [LARGE SCALE GENOMIC DNA]</scope>
    <source>
        <strain evidence="1 4">SER00230</strain>
    </source>
</reference>
<dbReference type="AlphaFoldDB" id="A0A448SPN2"/>
<name>A0A448SPN2_SERRU</name>
<evidence type="ECO:0008006" key="5">
    <source>
        <dbReference type="Google" id="ProtNLM"/>
    </source>
</evidence>
<dbReference type="Proteomes" id="UP000281904">
    <property type="component" value="Chromosome"/>
</dbReference>
<protein>
    <recommendedName>
        <fullName evidence="5">Pectate lyase superfamily protein</fullName>
    </recommendedName>
</protein>
<dbReference type="EMBL" id="LR134493">
    <property type="protein sequence ID" value="VEI69637.1"/>
    <property type="molecule type" value="Genomic_DNA"/>
</dbReference>
<evidence type="ECO:0000313" key="2">
    <source>
        <dbReference type="EMBL" id="VEI69637.1"/>
    </source>
</evidence>